<name>A0A8S3XHI5_PARAO</name>
<evidence type="ECO:0000313" key="2">
    <source>
        <dbReference type="EMBL" id="CAG5026187.1"/>
    </source>
</evidence>
<organism evidence="2 3">
    <name type="scientific">Parnassius apollo</name>
    <name type="common">Apollo butterfly</name>
    <name type="synonym">Papilio apollo</name>
    <dbReference type="NCBI Taxonomy" id="110799"/>
    <lineage>
        <taxon>Eukaryota</taxon>
        <taxon>Metazoa</taxon>
        <taxon>Ecdysozoa</taxon>
        <taxon>Arthropoda</taxon>
        <taxon>Hexapoda</taxon>
        <taxon>Insecta</taxon>
        <taxon>Pterygota</taxon>
        <taxon>Neoptera</taxon>
        <taxon>Endopterygota</taxon>
        <taxon>Lepidoptera</taxon>
        <taxon>Glossata</taxon>
        <taxon>Ditrysia</taxon>
        <taxon>Papilionoidea</taxon>
        <taxon>Papilionidae</taxon>
        <taxon>Parnassiinae</taxon>
        <taxon>Parnassini</taxon>
        <taxon>Parnassius</taxon>
        <taxon>Parnassius</taxon>
    </lineage>
</organism>
<evidence type="ECO:0000313" key="3">
    <source>
        <dbReference type="Proteomes" id="UP000691718"/>
    </source>
</evidence>
<sequence>MNEMRPGQALETSLHVKRQRMWQPLDQGPDSGVGPSTSVSSPAPVGAADVPLADSGVGPSTSVSSAAPVGASDVPLAGSVLASAMLDQGPDYGVGQSSSVSSAAPISAADVPLADSVLASAMVDQGPHPRAGLSWALTPAGSMPSPVMLVECGGPGFMTPSDSGSAIRRPLPRPRRLLDNSQIEFAVNCGSEPSTYESDEEEELARLFLPRTVISLMDTPIDIEPDDEATSSAHSTTTKNDRSENVYRKNINQSIEKQESRD</sequence>
<dbReference type="EMBL" id="CAJQZP010001176">
    <property type="protein sequence ID" value="CAG5026187.1"/>
    <property type="molecule type" value="Genomic_DNA"/>
</dbReference>
<reference evidence="2" key="1">
    <citation type="submission" date="2021-04" db="EMBL/GenBank/DDBJ databases">
        <authorList>
            <person name="Tunstrom K."/>
        </authorList>
    </citation>
    <scope>NUCLEOTIDE SEQUENCE</scope>
</reference>
<feature type="compositionally biased region" description="Low complexity" evidence="1">
    <location>
        <begin position="28"/>
        <end position="51"/>
    </location>
</feature>
<gene>
    <name evidence="2" type="ORF">PAPOLLO_LOCUS18551</name>
</gene>
<protein>
    <submittedName>
        <fullName evidence="2">(apollo) hypothetical protein</fullName>
    </submittedName>
</protein>
<feature type="region of interest" description="Disordered" evidence="1">
    <location>
        <begin position="1"/>
        <end position="69"/>
    </location>
</feature>
<dbReference type="Proteomes" id="UP000691718">
    <property type="component" value="Unassembled WGS sequence"/>
</dbReference>
<feature type="region of interest" description="Disordered" evidence="1">
    <location>
        <begin position="219"/>
        <end position="262"/>
    </location>
</feature>
<evidence type="ECO:0000256" key="1">
    <source>
        <dbReference type="SAM" id="MobiDB-lite"/>
    </source>
</evidence>
<accession>A0A8S3XHI5</accession>
<comment type="caution">
    <text evidence="2">The sequence shown here is derived from an EMBL/GenBank/DDBJ whole genome shotgun (WGS) entry which is preliminary data.</text>
</comment>
<proteinExistence type="predicted"/>
<keyword evidence="3" id="KW-1185">Reference proteome</keyword>
<dbReference type="AlphaFoldDB" id="A0A8S3XHI5"/>